<dbReference type="GO" id="GO:0006508">
    <property type="term" value="P:proteolysis"/>
    <property type="evidence" value="ECO:0007669"/>
    <property type="project" value="InterPro"/>
</dbReference>
<name>A0A5N4B0T5_PHOPY</name>
<dbReference type="GO" id="GO:0003964">
    <property type="term" value="F:RNA-directed DNA polymerase activity"/>
    <property type="evidence" value="ECO:0007669"/>
    <property type="project" value="UniProtKB-KW"/>
</dbReference>
<feature type="domain" description="Reverse transcriptase" evidence="9">
    <location>
        <begin position="232"/>
        <end position="411"/>
    </location>
</feature>
<dbReference type="InParanoid" id="A0A5N4B0T5"/>
<evidence type="ECO:0000256" key="2">
    <source>
        <dbReference type="ARBA" id="ARBA00022679"/>
    </source>
</evidence>
<dbReference type="PANTHER" id="PTHR37984:SF5">
    <property type="entry name" value="PROTEIN NYNRIN-LIKE"/>
    <property type="match status" value="1"/>
</dbReference>
<keyword evidence="7" id="KW-0695">RNA-directed DNA polymerase</keyword>
<evidence type="ECO:0000256" key="1">
    <source>
        <dbReference type="ARBA" id="ARBA00012493"/>
    </source>
</evidence>
<dbReference type="InterPro" id="IPR041373">
    <property type="entry name" value="RT_RNaseH"/>
</dbReference>
<dbReference type="InterPro" id="IPR036397">
    <property type="entry name" value="RNaseH_sf"/>
</dbReference>
<dbReference type="InterPro" id="IPR041588">
    <property type="entry name" value="Integrase_H2C2"/>
</dbReference>
<dbReference type="Pfam" id="PF00077">
    <property type="entry name" value="RVP"/>
    <property type="match status" value="1"/>
</dbReference>
<protein>
    <recommendedName>
        <fullName evidence="1">RNA-directed DNA polymerase</fullName>
        <ecNumber evidence="1">2.7.7.49</ecNumber>
    </recommendedName>
</protein>
<dbReference type="PROSITE" id="PS50175">
    <property type="entry name" value="ASP_PROT_RETROV"/>
    <property type="match status" value="1"/>
</dbReference>
<dbReference type="InterPro" id="IPR012337">
    <property type="entry name" value="RNaseH-like_sf"/>
</dbReference>
<dbReference type="CDD" id="cd01647">
    <property type="entry name" value="RT_LTR"/>
    <property type="match status" value="1"/>
</dbReference>
<evidence type="ECO:0000256" key="3">
    <source>
        <dbReference type="ARBA" id="ARBA00022695"/>
    </source>
</evidence>
<dbReference type="GO" id="GO:0042575">
    <property type="term" value="C:DNA polymerase complex"/>
    <property type="evidence" value="ECO:0007669"/>
    <property type="project" value="UniProtKB-ARBA"/>
</dbReference>
<dbReference type="InterPro" id="IPR043502">
    <property type="entry name" value="DNA/RNA_pol_sf"/>
</dbReference>
<evidence type="ECO:0000256" key="4">
    <source>
        <dbReference type="ARBA" id="ARBA00022722"/>
    </source>
</evidence>
<organism evidence="11 12">
    <name type="scientific">Photinus pyralis</name>
    <name type="common">Common eastern firefly</name>
    <name type="synonym">Lampyris pyralis</name>
    <dbReference type="NCBI Taxonomy" id="7054"/>
    <lineage>
        <taxon>Eukaryota</taxon>
        <taxon>Metazoa</taxon>
        <taxon>Ecdysozoa</taxon>
        <taxon>Arthropoda</taxon>
        <taxon>Hexapoda</taxon>
        <taxon>Insecta</taxon>
        <taxon>Pterygota</taxon>
        <taxon>Neoptera</taxon>
        <taxon>Endopterygota</taxon>
        <taxon>Coleoptera</taxon>
        <taxon>Polyphaga</taxon>
        <taxon>Elateriformia</taxon>
        <taxon>Elateroidea</taxon>
        <taxon>Lampyridae</taxon>
        <taxon>Lampyrinae</taxon>
        <taxon>Photinus</taxon>
    </lineage>
</organism>
<dbReference type="PANTHER" id="PTHR37984">
    <property type="entry name" value="PROTEIN CBG26694"/>
    <property type="match status" value="1"/>
</dbReference>
<dbReference type="Pfam" id="PF17921">
    <property type="entry name" value="Integrase_H2C2"/>
    <property type="match status" value="1"/>
</dbReference>
<dbReference type="GO" id="GO:0015074">
    <property type="term" value="P:DNA integration"/>
    <property type="evidence" value="ECO:0007669"/>
    <property type="project" value="InterPro"/>
</dbReference>
<comment type="caution">
    <text evidence="11">The sequence shown here is derived from an EMBL/GenBank/DDBJ whole genome shotgun (WGS) entry which is preliminary data.</text>
</comment>
<keyword evidence="6" id="KW-0378">Hydrolase</keyword>
<dbReference type="Gene3D" id="3.10.10.10">
    <property type="entry name" value="HIV Type 1 Reverse Transcriptase, subunit A, domain 1"/>
    <property type="match status" value="1"/>
</dbReference>
<dbReference type="PROSITE" id="PS50994">
    <property type="entry name" value="INTEGRASE"/>
    <property type="match status" value="1"/>
</dbReference>
<dbReference type="GO" id="GO:0004519">
    <property type="term" value="F:endonuclease activity"/>
    <property type="evidence" value="ECO:0007669"/>
    <property type="project" value="UniProtKB-KW"/>
</dbReference>
<proteinExistence type="predicted"/>
<dbReference type="SUPFAM" id="SSF50630">
    <property type="entry name" value="Acid proteases"/>
    <property type="match status" value="1"/>
</dbReference>
<accession>A0A5N4B0T5</accession>
<dbReference type="SUPFAM" id="SSF56672">
    <property type="entry name" value="DNA/RNA polymerases"/>
    <property type="match status" value="1"/>
</dbReference>
<dbReference type="AlphaFoldDB" id="A0A5N4B0T5"/>
<dbReference type="Gene3D" id="3.10.20.370">
    <property type="match status" value="1"/>
</dbReference>
<dbReference type="CDD" id="cd09274">
    <property type="entry name" value="RNase_HI_RT_Ty3"/>
    <property type="match status" value="1"/>
</dbReference>
<dbReference type="InterPro" id="IPR001995">
    <property type="entry name" value="Peptidase_A2_cat"/>
</dbReference>
<evidence type="ECO:0000313" key="11">
    <source>
        <dbReference type="EMBL" id="KAB0803020.1"/>
    </source>
</evidence>
<dbReference type="EMBL" id="VVIM01000002">
    <property type="protein sequence ID" value="KAB0803020.1"/>
    <property type="molecule type" value="Genomic_DNA"/>
</dbReference>
<dbReference type="SUPFAM" id="SSF53098">
    <property type="entry name" value="Ribonuclease H-like"/>
    <property type="match status" value="1"/>
</dbReference>
<evidence type="ECO:0000256" key="5">
    <source>
        <dbReference type="ARBA" id="ARBA00022759"/>
    </source>
</evidence>
<evidence type="ECO:0000256" key="7">
    <source>
        <dbReference type="ARBA" id="ARBA00022918"/>
    </source>
</evidence>
<keyword evidence="2" id="KW-0808">Transferase</keyword>
<keyword evidence="4" id="KW-0540">Nuclease</keyword>
<dbReference type="Proteomes" id="UP000327044">
    <property type="component" value="Unassembled WGS sequence"/>
</dbReference>
<dbReference type="GO" id="GO:0004190">
    <property type="term" value="F:aspartic-type endopeptidase activity"/>
    <property type="evidence" value="ECO:0007669"/>
    <property type="project" value="InterPro"/>
</dbReference>
<dbReference type="InterPro" id="IPR043128">
    <property type="entry name" value="Rev_trsase/Diguanyl_cyclase"/>
</dbReference>
<dbReference type="Gene3D" id="3.30.420.10">
    <property type="entry name" value="Ribonuclease H-like superfamily/Ribonuclease H"/>
    <property type="match status" value="1"/>
</dbReference>
<dbReference type="CDD" id="cd00303">
    <property type="entry name" value="retropepsin_like"/>
    <property type="match status" value="1"/>
</dbReference>
<keyword evidence="12" id="KW-1185">Reference proteome</keyword>
<dbReference type="GO" id="GO:0003676">
    <property type="term" value="F:nucleic acid binding"/>
    <property type="evidence" value="ECO:0007669"/>
    <property type="project" value="InterPro"/>
</dbReference>
<dbReference type="InterPro" id="IPR000477">
    <property type="entry name" value="RT_dom"/>
</dbReference>
<dbReference type="Gene3D" id="2.40.70.10">
    <property type="entry name" value="Acid Proteases"/>
    <property type="match status" value="1"/>
</dbReference>
<dbReference type="FunFam" id="1.10.340.70:FF:000001">
    <property type="entry name" value="Retrovirus-related Pol polyprotein from transposon gypsy-like Protein"/>
    <property type="match status" value="1"/>
</dbReference>
<evidence type="ECO:0000259" key="9">
    <source>
        <dbReference type="PROSITE" id="PS50878"/>
    </source>
</evidence>
<dbReference type="EC" id="2.7.7.49" evidence="1"/>
<dbReference type="FunFam" id="3.30.70.270:FF:000020">
    <property type="entry name" value="Transposon Tf2-6 polyprotein-like Protein"/>
    <property type="match status" value="1"/>
</dbReference>
<dbReference type="Gene3D" id="1.10.340.70">
    <property type="match status" value="1"/>
</dbReference>
<dbReference type="Gene3D" id="3.30.70.270">
    <property type="match status" value="2"/>
</dbReference>
<evidence type="ECO:0000256" key="6">
    <source>
        <dbReference type="ARBA" id="ARBA00022801"/>
    </source>
</evidence>
<dbReference type="PROSITE" id="PS50878">
    <property type="entry name" value="RT_POL"/>
    <property type="match status" value="1"/>
</dbReference>
<feature type="domain" description="Peptidase A2" evidence="8">
    <location>
        <begin position="6"/>
        <end position="90"/>
    </location>
</feature>
<dbReference type="Pfam" id="PF17917">
    <property type="entry name" value="RT_RNaseH"/>
    <property type="match status" value="1"/>
</dbReference>
<dbReference type="Pfam" id="PF00078">
    <property type="entry name" value="RVT_1"/>
    <property type="match status" value="1"/>
</dbReference>
<sequence length="1050" mass="120891">MYRFYFPALVDTGSEICAISEQVWSQLGDYHHKIASISSSGIKVSGAFKSKQRRVKQQSLITCQVLGNEFNFEFLLIPELVYPVIIGNDLLRSWCAKVDLGAQQVFLKINDKWVAVPEIKHSHELTNQGSLEMRPIKHKAIQLLCVEEGVNYGPSDEQLSAVVDQCKLSSSEKIVFRELLEEHRTLFSEKPGRTQSYAHEIRLKDKREFFKKQYPVALAHREAIQNQLNLMVQWGVIQRCATPYINPIMTTLKKDNSVRVCLDARHLNSVMEREYETPLPIEEIVRNIPSFKYMSTFDFTHGYWQIPLTEESKKYTGFRFDGKTYVFCTLPFGLSTSVSAFVRCLNSVFGDDFRSFLVLYVDDGLVTSQSFDEHIAHLDKVFSRLREANFTLRLNKCSFFRQEVPYLGYILNCTGIKPDPNRVQAVIDYAVPRNVKEIQKFLGLVNYDRAFCPELSSAAAPLNKLCRKNVAWQWTATEQNALESLKEKIRKATLLYHPRENLPFGLSTDASDIGLGAQLFQTVNGERHVVAWASRMLHERETRYTTYERELLALVWALGKFRIYLLGKQFTVFTDNSSLTYIKTCRLLSARIARYALAIQEYDFTIEHIPGSKNVVADALSRYAAVRPPSPSDRLFKILPLLRLSDELTKSLKTITQAQAADKKLGDIMKNFDRDPKLQQRFIIYNNALYIRKNNEEYYLLCVPNSLTFQFVRDYHERLGHFGAYKTWRALKSELWWNNMSRDVKRYIQGCEICQKTKHCVMSNPPLRPIVPKTKGELVALDLYGPLPTSRGGVTFILVLLDVFTKYVKFYALKKATTRSCLNRIIKSYFVDINIPKNILSDHGTQFKSPKWKESLESFNIKVKFSSVRHPQSNPSERIMKELGRMCRAYCADQHTRWAYELANFENLLNSVIHETTGFSPIELQFGSDRAKLLPKNKQGPVNEKITVERKIVLARESMESKAARRAVANPGSHFQEFEEGDYVLLRANVVSSAIKAETKKFMLLFEGPYKIKKSVSYATYVIVDPVTLAERGTFHASHLKKFYNPMQMQ</sequence>
<dbReference type="InterPro" id="IPR050951">
    <property type="entry name" value="Retrovirus_Pol_polyprotein"/>
</dbReference>
<evidence type="ECO:0000259" key="8">
    <source>
        <dbReference type="PROSITE" id="PS50175"/>
    </source>
</evidence>
<keyword evidence="5" id="KW-0255">Endonuclease</keyword>
<dbReference type="Pfam" id="PF00665">
    <property type="entry name" value="rve"/>
    <property type="match status" value="1"/>
</dbReference>
<keyword evidence="3" id="KW-0548">Nucleotidyltransferase</keyword>
<dbReference type="InterPro" id="IPR018061">
    <property type="entry name" value="Retropepsins"/>
</dbReference>
<dbReference type="FunFam" id="3.10.20.370:FF:000001">
    <property type="entry name" value="Retrovirus-related Pol polyprotein from transposon 17.6-like protein"/>
    <property type="match status" value="1"/>
</dbReference>
<reference evidence="11 12" key="1">
    <citation type="journal article" date="2018" name="Elife">
        <title>Firefly genomes illuminate parallel origins of bioluminescence in beetles.</title>
        <authorList>
            <person name="Fallon T.R."/>
            <person name="Lower S.E."/>
            <person name="Chang C.H."/>
            <person name="Bessho-Uehara M."/>
            <person name="Martin G.J."/>
            <person name="Bewick A.J."/>
            <person name="Behringer M."/>
            <person name="Debat H.J."/>
            <person name="Wong I."/>
            <person name="Day J.C."/>
            <person name="Suvorov A."/>
            <person name="Silva C.J."/>
            <person name="Stanger-Hall K.F."/>
            <person name="Hall D.W."/>
            <person name="Schmitz R.J."/>
            <person name="Nelson D.R."/>
            <person name="Lewis S.M."/>
            <person name="Shigenobu S."/>
            <person name="Bybee S.M."/>
            <person name="Larracuente A.M."/>
            <person name="Oba Y."/>
            <person name="Weng J.K."/>
        </authorList>
    </citation>
    <scope>NUCLEOTIDE SEQUENCE [LARGE SCALE GENOMIC DNA]</scope>
    <source>
        <strain evidence="11">1611_PpyrPB1</strain>
        <tissue evidence="11">Whole body</tissue>
    </source>
</reference>
<dbReference type="InterPro" id="IPR021109">
    <property type="entry name" value="Peptidase_aspartic_dom_sf"/>
</dbReference>
<evidence type="ECO:0000259" key="10">
    <source>
        <dbReference type="PROSITE" id="PS50994"/>
    </source>
</evidence>
<gene>
    <name evidence="11" type="ORF">PPYR_05206</name>
</gene>
<evidence type="ECO:0000313" key="12">
    <source>
        <dbReference type="Proteomes" id="UP000327044"/>
    </source>
</evidence>
<feature type="domain" description="Integrase catalytic" evidence="10">
    <location>
        <begin position="768"/>
        <end position="929"/>
    </location>
</feature>
<dbReference type="InterPro" id="IPR001584">
    <property type="entry name" value="Integrase_cat-core"/>
</dbReference>